<reference evidence="2" key="1">
    <citation type="journal article" date="2020" name="Stud. Mycol.">
        <title>101 Dothideomycetes genomes: a test case for predicting lifestyles and emergence of pathogens.</title>
        <authorList>
            <person name="Haridas S."/>
            <person name="Albert R."/>
            <person name="Binder M."/>
            <person name="Bloem J."/>
            <person name="Labutti K."/>
            <person name="Salamov A."/>
            <person name="Andreopoulos B."/>
            <person name="Baker S."/>
            <person name="Barry K."/>
            <person name="Bills G."/>
            <person name="Bluhm B."/>
            <person name="Cannon C."/>
            <person name="Castanera R."/>
            <person name="Culley D."/>
            <person name="Daum C."/>
            <person name="Ezra D."/>
            <person name="Gonzalez J."/>
            <person name="Henrissat B."/>
            <person name="Kuo A."/>
            <person name="Liang C."/>
            <person name="Lipzen A."/>
            <person name="Lutzoni F."/>
            <person name="Magnuson J."/>
            <person name="Mondo S."/>
            <person name="Nolan M."/>
            <person name="Ohm R."/>
            <person name="Pangilinan J."/>
            <person name="Park H.-J."/>
            <person name="Ramirez L."/>
            <person name="Alfaro M."/>
            <person name="Sun H."/>
            <person name="Tritt A."/>
            <person name="Yoshinaga Y."/>
            <person name="Zwiers L.-H."/>
            <person name="Turgeon B."/>
            <person name="Goodwin S."/>
            <person name="Spatafora J."/>
            <person name="Crous P."/>
            <person name="Grigoriev I."/>
        </authorList>
    </citation>
    <scope>NUCLEOTIDE SEQUENCE</scope>
    <source>
        <strain evidence="2">CBS 627.86</strain>
    </source>
</reference>
<dbReference type="InterPro" id="IPR002925">
    <property type="entry name" value="Dienelactn_hydro"/>
</dbReference>
<dbReference type="PANTHER" id="PTHR17630">
    <property type="entry name" value="DIENELACTONE HYDROLASE"/>
    <property type="match status" value="1"/>
</dbReference>
<dbReference type="OrthoDB" id="17560at2759"/>
<name>A0A6A5ZTR3_9PLEO</name>
<dbReference type="EMBL" id="ML977310">
    <property type="protein sequence ID" value="KAF2122869.1"/>
    <property type="molecule type" value="Genomic_DNA"/>
</dbReference>
<dbReference type="InterPro" id="IPR029058">
    <property type="entry name" value="AB_hydrolase_fold"/>
</dbReference>
<dbReference type="AlphaFoldDB" id="A0A6A5ZTR3"/>
<protein>
    <submittedName>
        <fullName evidence="2">Alpha/Beta hydrolase protein</fullName>
    </submittedName>
</protein>
<dbReference type="PANTHER" id="PTHR17630:SF105">
    <property type="entry name" value="DIENELACTONE HYDROLASE FAMILY PROTEIN (AFU_ORTHOLOGUE AFUA_4G08790)"/>
    <property type="match status" value="1"/>
</dbReference>
<dbReference type="SUPFAM" id="SSF53474">
    <property type="entry name" value="alpha/beta-Hydrolases"/>
    <property type="match status" value="1"/>
</dbReference>
<evidence type="ECO:0000259" key="1">
    <source>
        <dbReference type="Pfam" id="PF01738"/>
    </source>
</evidence>
<dbReference type="GO" id="GO:0016787">
    <property type="term" value="F:hydrolase activity"/>
    <property type="evidence" value="ECO:0007669"/>
    <property type="project" value="UniProtKB-KW"/>
</dbReference>
<dbReference type="Proteomes" id="UP000799770">
    <property type="component" value="Unassembled WGS sequence"/>
</dbReference>
<accession>A0A6A5ZTR3</accession>
<gene>
    <name evidence="2" type="ORF">BDV96DRAFT_561542</name>
</gene>
<dbReference type="Gene3D" id="3.40.50.1820">
    <property type="entry name" value="alpha/beta hydrolase"/>
    <property type="match status" value="1"/>
</dbReference>
<keyword evidence="3" id="KW-1185">Reference proteome</keyword>
<feature type="domain" description="Dienelactone hydrolase" evidence="1">
    <location>
        <begin position="27"/>
        <end position="272"/>
    </location>
</feature>
<keyword evidence="2" id="KW-0378">Hydrolase</keyword>
<dbReference type="Pfam" id="PF01738">
    <property type="entry name" value="DLH"/>
    <property type="match status" value="1"/>
</dbReference>
<evidence type="ECO:0000313" key="2">
    <source>
        <dbReference type="EMBL" id="KAF2122869.1"/>
    </source>
</evidence>
<proteinExistence type="predicted"/>
<evidence type="ECO:0000313" key="3">
    <source>
        <dbReference type="Proteomes" id="UP000799770"/>
    </source>
</evidence>
<organism evidence="2 3">
    <name type="scientific">Lophiotrema nucula</name>
    <dbReference type="NCBI Taxonomy" id="690887"/>
    <lineage>
        <taxon>Eukaryota</taxon>
        <taxon>Fungi</taxon>
        <taxon>Dikarya</taxon>
        <taxon>Ascomycota</taxon>
        <taxon>Pezizomycotina</taxon>
        <taxon>Dothideomycetes</taxon>
        <taxon>Pleosporomycetidae</taxon>
        <taxon>Pleosporales</taxon>
        <taxon>Lophiotremataceae</taxon>
        <taxon>Lophiotrema</taxon>
    </lineage>
</organism>
<sequence>MASQCCATGELHTGIPVGSERKVHGLDCYVSEPPKGIPPKGIIVILPDVFGWKLVNTRILADTFAKEGEWIVYLAEFMNGTYAPPHLLTSIHRLSQPGLGKLWHLVKCIYYLIPFRWATRPSVTKPKIINFFKDIRRNEGANLPVGTAGYCWGGKWTTVLASDSEREAGRSLVDATYTAHPSALAIPSDISAIRIPTSIAAAALDERYPKEQVDATEAILKRKTDKDGTPHEVIWYEGNRHGFATRGSETNEVEKEGARRAAEQAIEWFQEIFVGVDATGIRE</sequence>